<proteinExistence type="predicted"/>
<evidence type="ECO:0000313" key="10">
    <source>
        <dbReference type="Proteomes" id="UP000001635"/>
    </source>
</evidence>
<keyword evidence="6 7" id="KW-0472">Membrane</keyword>
<reference evidence="10" key="1">
    <citation type="submission" date="2011-07" db="EMBL/GenBank/DDBJ databases">
        <title>The complete genome of Cyclobacterium marinum DSM 745.</title>
        <authorList>
            <person name="Lucas S."/>
            <person name="Han J."/>
            <person name="Lapidus A."/>
            <person name="Bruce D."/>
            <person name="Goodwin L."/>
            <person name="Pitluck S."/>
            <person name="Peters L."/>
            <person name="Kyrpides N."/>
            <person name="Mavromatis K."/>
            <person name="Ivanova N."/>
            <person name="Ovchinnikova G."/>
            <person name="Chertkov O."/>
            <person name="Detter J.C."/>
            <person name="Tapia R."/>
            <person name="Han C."/>
            <person name="Land M."/>
            <person name="Hauser L."/>
            <person name="Markowitz V."/>
            <person name="Cheng J.-F."/>
            <person name="Hugenholtz P."/>
            <person name="Woyke T."/>
            <person name="Wu D."/>
            <person name="Tindall B."/>
            <person name="Schuetze A."/>
            <person name="Brambilla E."/>
            <person name="Klenk H.-P."/>
            <person name="Eisen J.A."/>
        </authorList>
    </citation>
    <scope>NUCLEOTIDE SEQUENCE [LARGE SCALE GENOMIC DNA]</scope>
    <source>
        <strain evidence="10">ATCC 25205 / DSM 745 / LMG 13164 / NCIMB 1802</strain>
    </source>
</reference>
<dbReference type="STRING" id="880070.Cycma_4662"/>
<gene>
    <name evidence="9" type="ordered locus">Cycma_4662</name>
</gene>
<dbReference type="AlphaFoldDB" id="G0J352"/>
<evidence type="ECO:0000313" key="9">
    <source>
        <dbReference type="EMBL" id="AEL28348.1"/>
    </source>
</evidence>
<dbReference type="SUPFAM" id="SSF103473">
    <property type="entry name" value="MFS general substrate transporter"/>
    <property type="match status" value="1"/>
</dbReference>
<feature type="transmembrane region" description="Helical" evidence="7">
    <location>
        <begin position="101"/>
        <end position="121"/>
    </location>
</feature>
<feature type="transmembrane region" description="Helical" evidence="7">
    <location>
        <begin position="173"/>
        <end position="192"/>
    </location>
</feature>
<dbReference type="GO" id="GO:0022857">
    <property type="term" value="F:transmembrane transporter activity"/>
    <property type="evidence" value="ECO:0007669"/>
    <property type="project" value="InterPro"/>
</dbReference>
<comment type="subcellular location">
    <subcellularLocation>
        <location evidence="1">Cell membrane</location>
        <topology evidence="1">Multi-pass membrane protein</topology>
    </subcellularLocation>
</comment>
<dbReference type="eggNOG" id="COG2814">
    <property type="taxonomic scope" value="Bacteria"/>
</dbReference>
<keyword evidence="10" id="KW-1185">Reference proteome</keyword>
<feature type="transmembrane region" description="Helical" evidence="7">
    <location>
        <begin position="142"/>
        <end position="167"/>
    </location>
</feature>
<keyword evidence="2" id="KW-0813">Transport</keyword>
<evidence type="ECO:0000256" key="2">
    <source>
        <dbReference type="ARBA" id="ARBA00022448"/>
    </source>
</evidence>
<dbReference type="PANTHER" id="PTHR23513">
    <property type="entry name" value="INTEGRAL MEMBRANE EFFLUX PROTEIN-RELATED"/>
    <property type="match status" value="1"/>
</dbReference>
<dbReference type="Pfam" id="PF05977">
    <property type="entry name" value="MFS_3"/>
    <property type="match status" value="1"/>
</dbReference>
<keyword evidence="5 7" id="KW-1133">Transmembrane helix</keyword>
<keyword evidence="3" id="KW-1003">Cell membrane</keyword>
<dbReference type="KEGG" id="cmr:Cycma_4662"/>
<feature type="transmembrane region" description="Helical" evidence="7">
    <location>
        <begin position="370"/>
        <end position="392"/>
    </location>
</feature>
<protein>
    <submittedName>
        <fullName evidence="9">Major facilitator superfamily MFS_1</fullName>
    </submittedName>
</protein>
<dbReference type="EMBL" id="CP002955">
    <property type="protein sequence ID" value="AEL28348.1"/>
    <property type="molecule type" value="Genomic_DNA"/>
</dbReference>
<dbReference type="HOGENOM" id="CLU_034180_11_2_10"/>
<evidence type="ECO:0000259" key="8">
    <source>
        <dbReference type="PROSITE" id="PS50850"/>
    </source>
</evidence>
<feature type="domain" description="Major facilitator superfamily (MFS) profile" evidence="8">
    <location>
        <begin position="1"/>
        <end position="197"/>
    </location>
</feature>
<evidence type="ECO:0000256" key="4">
    <source>
        <dbReference type="ARBA" id="ARBA00022692"/>
    </source>
</evidence>
<feature type="transmembrane region" description="Helical" evidence="7">
    <location>
        <begin position="314"/>
        <end position="333"/>
    </location>
</feature>
<feature type="transmembrane region" description="Helical" evidence="7">
    <location>
        <begin position="77"/>
        <end position="95"/>
    </location>
</feature>
<dbReference type="PROSITE" id="PS50850">
    <property type="entry name" value="MFS"/>
    <property type="match status" value="2"/>
</dbReference>
<name>G0J352_CYCMS</name>
<dbReference type="InterPro" id="IPR010290">
    <property type="entry name" value="TM_effector"/>
</dbReference>
<dbReference type="InterPro" id="IPR036259">
    <property type="entry name" value="MFS_trans_sf"/>
</dbReference>
<dbReference type="InterPro" id="IPR020846">
    <property type="entry name" value="MFS_dom"/>
</dbReference>
<dbReference type="Gene3D" id="1.20.1250.20">
    <property type="entry name" value="MFS general substrate transporter like domains"/>
    <property type="match status" value="1"/>
</dbReference>
<feature type="transmembrane region" description="Helical" evidence="7">
    <location>
        <begin position="223"/>
        <end position="250"/>
    </location>
</feature>
<evidence type="ECO:0000256" key="5">
    <source>
        <dbReference type="ARBA" id="ARBA00022989"/>
    </source>
</evidence>
<evidence type="ECO:0000256" key="7">
    <source>
        <dbReference type="SAM" id="Phobius"/>
    </source>
</evidence>
<dbReference type="GO" id="GO:0005886">
    <property type="term" value="C:plasma membrane"/>
    <property type="evidence" value="ECO:0007669"/>
    <property type="project" value="UniProtKB-SubCell"/>
</dbReference>
<keyword evidence="4 7" id="KW-0812">Transmembrane</keyword>
<evidence type="ECO:0000256" key="3">
    <source>
        <dbReference type="ARBA" id="ARBA00022475"/>
    </source>
</evidence>
<dbReference type="PANTHER" id="PTHR23513:SF11">
    <property type="entry name" value="STAPHYLOFERRIN A TRANSPORTER"/>
    <property type="match status" value="1"/>
</dbReference>
<feature type="domain" description="Major facilitator superfamily (MFS) profile" evidence="8">
    <location>
        <begin position="218"/>
        <end position="422"/>
    </location>
</feature>
<dbReference type="OrthoDB" id="9775268at2"/>
<dbReference type="RefSeq" id="WP_014022628.1">
    <property type="nucleotide sequence ID" value="NC_015914.1"/>
</dbReference>
<dbReference type="CDD" id="cd06173">
    <property type="entry name" value="MFS_MefA_like"/>
    <property type="match status" value="1"/>
</dbReference>
<feature type="transmembrane region" description="Helical" evidence="7">
    <location>
        <begin position="345"/>
        <end position="364"/>
    </location>
</feature>
<sequence>MLIFKSLSSSNYRYFFAGQAFSNLGNMMKQVVVGWLVYSLTGSALLLGVISFSREISAFLISIFAGVFADKYNKHKLLMVCQTVIAINALTLAVFTITDNITFNILLGLEVVFGLVSGLEMPSRHAFVNDLVKDKAYLTNAIALNSSLFNTARIVGPALAGILIPIIGEGYCLLLYAFASFCVVGLFTFIQYKPLANNSLKQNFKNAFSEGAVFAFKTKHLRFIMLFVAAITLIGMSYMVILPVFAAEIFNGDAVIFGYMTSAVGLGSLIGAFFVGTKNNILGLDKLILIGTIVFGLGLAVFSFSSILWLSLMALLATGLGRVIIFTGSNTLIQSISPEGKRGRVLSFYIMLFMGSLSLGSFLIGFVTDWIGAPLTLTIGSLGVLIMAVYYAKSLPLLRKRTYRAIKKSEFQLTLQQNPNSK</sequence>
<accession>G0J352</accession>
<evidence type="ECO:0000256" key="1">
    <source>
        <dbReference type="ARBA" id="ARBA00004651"/>
    </source>
</evidence>
<organism evidence="9 10">
    <name type="scientific">Cyclobacterium marinum (strain ATCC 25205 / DSM 745 / LMG 13164 / NCIMB 1802)</name>
    <name type="common">Flectobacillus marinus</name>
    <dbReference type="NCBI Taxonomy" id="880070"/>
    <lineage>
        <taxon>Bacteria</taxon>
        <taxon>Pseudomonadati</taxon>
        <taxon>Bacteroidota</taxon>
        <taxon>Cytophagia</taxon>
        <taxon>Cytophagales</taxon>
        <taxon>Cyclobacteriaceae</taxon>
        <taxon>Cyclobacterium</taxon>
    </lineage>
</organism>
<dbReference type="Proteomes" id="UP000001635">
    <property type="component" value="Chromosome"/>
</dbReference>
<feature type="transmembrane region" description="Helical" evidence="7">
    <location>
        <begin position="287"/>
        <end position="308"/>
    </location>
</feature>
<evidence type="ECO:0000256" key="6">
    <source>
        <dbReference type="ARBA" id="ARBA00023136"/>
    </source>
</evidence>
<feature type="transmembrane region" description="Helical" evidence="7">
    <location>
        <begin position="256"/>
        <end position="275"/>
    </location>
</feature>